<dbReference type="Gene3D" id="3.30.70.270">
    <property type="match status" value="1"/>
</dbReference>
<dbReference type="SUPFAM" id="SSF55073">
    <property type="entry name" value="Nucleotide cyclase"/>
    <property type="match status" value="1"/>
</dbReference>
<protein>
    <submittedName>
        <fullName evidence="6">PAS domain S-box-containing protein/diguanylate cyclase (GGDEF) domain-containing protein</fullName>
    </submittedName>
</protein>
<dbReference type="RefSeq" id="WP_092012419.1">
    <property type="nucleotide sequence ID" value="NZ_FOYW01000001.1"/>
</dbReference>
<feature type="domain" description="GGDEF" evidence="5">
    <location>
        <begin position="383"/>
        <end position="517"/>
    </location>
</feature>
<dbReference type="Proteomes" id="UP000198644">
    <property type="component" value="Unassembled WGS sequence"/>
</dbReference>
<evidence type="ECO:0000259" key="3">
    <source>
        <dbReference type="PROSITE" id="PS50112"/>
    </source>
</evidence>
<dbReference type="GO" id="GO:0003824">
    <property type="term" value="F:catalytic activity"/>
    <property type="evidence" value="ECO:0007669"/>
    <property type="project" value="UniProtKB-ARBA"/>
</dbReference>
<dbReference type="InterPro" id="IPR043128">
    <property type="entry name" value="Rev_trsase/Diguanyl_cyclase"/>
</dbReference>
<dbReference type="PROSITE" id="PS50112">
    <property type="entry name" value="PAS"/>
    <property type="match status" value="2"/>
</dbReference>
<dbReference type="CDD" id="cd00130">
    <property type="entry name" value="PAS"/>
    <property type="match status" value="2"/>
</dbReference>
<feature type="domain" description="PAS" evidence="3">
    <location>
        <begin position="93"/>
        <end position="148"/>
    </location>
</feature>
<dbReference type="AlphaFoldDB" id="A0A1I6IHC0"/>
<keyword evidence="2" id="KW-1133">Transmembrane helix</keyword>
<dbReference type="InterPro" id="IPR013655">
    <property type="entry name" value="PAS_fold_3"/>
</dbReference>
<keyword evidence="2" id="KW-0812">Transmembrane</keyword>
<dbReference type="NCBIfam" id="TIGR00229">
    <property type="entry name" value="sensory_box"/>
    <property type="match status" value="2"/>
</dbReference>
<dbReference type="Pfam" id="PF00989">
    <property type="entry name" value="PAS"/>
    <property type="match status" value="1"/>
</dbReference>
<name>A0A1I6IHC0_9GAMM</name>
<feature type="domain" description="PAC" evidence="4">
    <location>
        <begin position="301"/>
        <end position="351"/>
    </location>
</feature>
<dbReference type="InterPro" id="IPR001610">
    <property type="entry name" value="PAC"/>
</dbReference>
<dbReference type="InterPro" id="IPR035965">
    <property type="entry name" value="PAS-like_dom_sf"/>
</dbReference>
<dbReference type="PANTHER" id="PTHR44757">
    <property type="entry name" value="DIGUANYLATE CYCLASE DGCP"/>
    <property type="match status" value="1"/>
</dbReference>
<dbReference type="PROSITE" id="PS50887">
    <property type="entry name" value="GGDEF"/>
    <property type="match status" value="1"/>
</dbReference>
<dbReference type="SMART" id="SM00086">
    <property type="entry name" value="PAC"/>
    <property type="match status" value="2"/>
</dbReference>
<proteinExistence type="predicted"/>
<dbReference type="FunFam" id="3.30.70.270:FF:000001">
    <property type="entry name" value="Diguanylate cyclase domain protein"/>
    <property type="match status" value="1"/>
</dbReference>
<dbReference type="NCBIfam" id="TIGR00254">
    <property type="entry name" value="GGDEF"/>
    <property type="match status" value="1"/>
</dbReference>
<evidence type="ECO:0000259" key="4">
    <source>
        <dbReference type="PROSITE" id="PS50113"/>
    </source>
</evidence>
<accession>A0A1I6IHC0</accession>
<dbReference type="SUPFAM" id="SSF55785">
    <property type="entry name" value="PYP-like sensor domain (PAS domain)"/>
    <property type="match status" value="2"/>
</dbReference>
<evidence type="ECO:0000256" key="2">
    <source>
        <dbReference type="SAM" id="Phobius"/>
    </source>
</evidence>
<evidence type="ECO:0000313" key="7">
    <source>
        <dbReference type="Proteomes" id="UP000198644"/>
    </source>
</evidence>
<comment type="cofactor">
    <cofactor evidence="1">
        <name>Mg(2+)</name>
        <dbReference type="ChEBI" id="CHEBI:18420"/>
    </cofactor>
</comment>
<feature type="domain" description="PAC" evidence="4">
    <location>
        <begin position="170"/>
        <end position="222"/>
    </location>
</feature>
<dbReference type="InterPro" id="IPR000160">
    <property type="entry name" value="GGDEF_dom"/>
</dbReference>
<dbReference type="InterPro" id="IPR029787">
    <property type="entry name" value="Nucleotide_cyclase"/>
</dbReference>
<dbReference type="SMART" id="SM00267">
    <property type="entry name" value="GGDEF"/>
    <property type="match status" value="1"/>
</dbReference>
<dbReference type="SMART" id="SM00091">
    <property type="entry name" value="PAS"/>
    <property type="match status" value="2"/>
</dbReference>
<evidence type="ECO:0000313" key="6">
    <source>
        <dbReference type="EMBL" id="SFR66078.1"/>
    </source>
</evidence>
<dbReference type="Gene3D" id="3.30.450.20">
    <property type="entry name" value="PAS domain"/>
    <property type="match status" value="2"/>
</dbReference>
<dbReference type="InterPro" id="IPR052155">
    <property type="entry name" value="Biofilm_reg_signaling"/>
</dbReference>
<dbReference type="EMBL" id="FOYW01000001">
    <property type="protein sequence ID" value="SFR66078.1"/>
    <property type="molecule type" value="Genomic_DNA"/>
</dbReference>
<evidence type="ECO:0000259" key="5">
    <source>
        <dbReference type="PROSITE" id="PS50887"/>
    </source>
</evidence>
<sequence length="519" mass="58927">MEKTGGRGTPSRRALWIALAYLIASSLWILLTDLGVERLVRDPVALTQVQTWKGWAFVAVTAAVLYLVLRRQFQRDRELLDLQQDQREEILRLSQFQESVIDNANIWINVLDQNGRILLWNKAAEKISGYPGQEVTGGDWIWQALYPDPDYRNWVLAQVDGIHLGGKEVEGLETTILTRDGNERLIAWNSRPFRNTGGEEVGSIAIGMDVTERRAAERRLMERERQLTTIMDNLPGMAYRCLYDDRWTMKFVSSGCHELTGYQPEDLIDNHRIAWTDIILPEHRPDVLEAVEQAIASADSFSLEYEILRADGERLWVWERGRSIEENSGLALEGIVLDITERKELEQRLSELATLDALTGQLNRRETERLLEEEVIRANRYQRQLAVLWVDLDHFKDVNDTHGHAVGDQVLRAVSLRLADSIRAVDTLGRFGGEEFIVVLPEMSVMEAEEIAERLRHRVADEPILTTSGEPLALTISIGVAVFPDHATTAEGLCELADRAMYRAKEEGRNRTAIATPGV</sequence>
<dbReference type="Pfam" id="PF00990">
    <property type="entry name" value="GGDEF"/>
    <property type="match status" value="1"/>
</dbReference>
<dbReference type="InterPro" id="IPR000700">
    <property type="entry name" value="PAS-assoc_C"/>
</dbReference>
<dbReference type="Pfam" id="PF08447">
    <property type="entry name" value="PAS_3"/>
    <property type="match status" value="1"/>
</dbReference>
<dbReference type="PROSITE" id="PS50113">
    <property type="entry name" value="PAC"/>
    <property type="match status" value="2"/>
</dbReference>
<evidence type="ECO:0000256" key="1">
    <source>
        <dbReference type="ARBA" id="ARBA00001946"/>
    </source>
</evidence>
<dbReference type="InterPro" id="IPR013767">
    <property type="entry name" value="PAS_fold"/>
</dbReference>
<keyword evidence="2" id="KW-0472">Membrane</keyword>
<gene>
    <name evidence="6" type="ORF">SAMN05216203_2309</name>
</gene>
<dbReference type="InterPro" id="IPR000014">
    <property type="entry name" value="PAS"/>
</dbReference>
<organism evidence="6 7">
    <name type="scientific">Marinobacter daqiaonensis</name>
    <dbReference type="NCBI Taxonomy" id="650891"/>
    <lineage>
        <taxon>Bacteria</taxon>
        <taxon>Pseudomonadati</taxon>
        <taxon>Pseudomonadota</taxon>
        <taxon>Gammaproteobacteria</taxon>
        <taxon>Pseudomonadales</taxon>
        <taxon>Marinobacteraceae</taxon>
        <taxon>Marinobacter</taxon>
    </lineage>
</organism>
<dbReference type="OrthoDB" id="5620448at2"/>
<keyword evidence="7" id="KW-1185">Reference proteome</keyword>
<dbReference type="GO" id="GO:0006355">
    <property type="term" value="P:regulation of DNA-templated transcription"/>
    <property type="evidence" value="ECO:0007669"/>
    <property type="project" value="InterPro"/>
</dbReference>
<reference evidence="6 7" key="1">
    <citation type="submission" date="2016-10" db="EMBL/GenBank/DDBJ databases">
        <authorList>
            <person name="de Groot N.N."/>
        </authorList>
    </citation>
    <scope>NUCLEOTIDE SEQUENCE [LARGE SCALE GENOMIC DNA]</scope>
    <source>
        <strain evidence="6 7">CGMCC 1.9167</strain>
    </source>
</reference>
<feature type="domain" description="PAS" evidence="3">
    <location>
        <begin position="223"/>
        <end position="298"/>
    </location>
</feature>
<dbReference type="CDD" id="cd01949">
    <property type="entry name" value="GGDEF"/>
    <property type="match status" value="1"/>
</dbReference>
<feature type="transmembrane region" description="Helical" evidence="2">
    <location>
        <begin position="51"/>
        <end position="69"/>
    </location>
</feature>
<dbReference type="STRING" id="650891.SAMN05216203_2309"/>
<dbReference type="PANTHER" id="PTHR44757:SF2">
    <property type="entry name" value="BIOFILM ARCHITECTURE MAINTENANCE PROTEIN MBAA"/>
    <property type="match status" value="1"/>
</dbReference>
<feature type="transmembrane region" description="Helical" evidence="2">
    <location>
        <begin position="12"/>
        <end position="31"/>
    </location>
</feature>